<sequence>MRINAHILFGLMALPAAALAACEAEPATDIRPPSCAGSTQPGPTPIRRLTRVEYNNTVYQLLGDSSYPANAFPPDEEAAGFDNQAAALVVSPLLAEHYMGAAEELAATHTPALIAQLPNCAGGGANSDSCSGDADAFIRSFGKRAYRRPLTEAEVDGHLALFEQGATLGETDYAPEVGVEMVIQAMLQSPHFLYRVEFGMPNPDGNEVVPLTSYEVASRLSYLLWNTMPDATLFAAADADELRTKAQIEQQARRMMDTPRAREAVKNFHRQWLQLGKIEPLISANGKNPEIYPDFNNGLLPLWRKETEAFIDYAVFEEDASVETLFTADYTMMNQALAEFYGVEGPSGSEFVRVNRDPSKFAGFLTHAGLLALYSKPDRSSPIHRGKFVRETLLCQAPPPPPDIVPEPPSVDESQTTREQFAQHSADPLCEGCHRLMDPIGLGFEHFDGIGRYRETEWGLEIDASGELVETLDINGPYDGVVELATLLGRSEQVKNCVATQWFRFGYGRVETEDDACSIDEINEAFAAADYDIKELIISLTQTDAFRYRRAVSAEEAS</sequence>
<evidence type="ECO:0000259" key="6">
    <source>
        <dbReference type="Pfam" id="PF07637"/>
    </source>
</evidence>
<evidence type="ECO:0000256" key="1">
    <source>
        <dbReference type="SAM" id="SignalP"/>
    </source>
</evidence>
<dbReference type="InterPro" id="IPR011478">
    <property type="entry name" value="DUF1585"/>
</dbReference>
<protein>
    <recommendedName>
        <fullName evidence="9">Cellulose-binding domain protein</fullName>
    </recommendedName>
</protein>
<dbReference type="Pfam" id="PF07637">
    <property type="entry name" value="PSD5"/>
    <property type="match status" value="1"/>
</dbReference>
<dbReference type="EMBL" id="PVNK01000070">
    <property type="protein sequence ID" value="PRQ03742.1"/>
    <property type="molecule type" value="Genomic_DNA"/>
</dbReference>
<feature type="domain" description="DUF1595" evidence="6">
    <location>
        <begin position="134"/>
        <end position="197"/>
    </location>
</feature>
<dbReference type="PROSITE" id="PS51257">
    <property type="entry name" value="PROKAR_LIPOPROTEIN"/>
    <property type="match status" value="1"/>
</dbReference>
<dbReference type="Pfam" id="PF07631">
    <property type="entry name" value="PSD4"/>
    <property type="match status" value="1"/>
</dbReference>
<evidence type="ECO:0000259" key="2">
    <source>
        <dbReference type="Pfam" id="PF07624"/>
    </source>
</evidence>
<dbReference type="InterPro" id="IPR013036">
    <property type="entry name" value="DUF1587"/>
</dbReference>
<feature type="chain" id="PRO_5015646728" description="Cellulose-binding domain protein" evidence="1">
    <location>
        <begin position="21"/>
        <end position="558"/>
    </location>
</feature>
<dbReference type="OrthoDB" id="127185at2"/>
<evidence type="ECO:0008006" key="9">
    <source>
        <dbReference type="Google" id="ProtNLM"/>
    </source>
</evidence>
<dbReference type="AlphaFoldDB" id="A0A2S9YFD1"/>
<keyword evidence="1" id="KW-0732">Signal</keyword>
<keyword evidence="8" id="KW-1185">Reference proteome</keyword>
<dbReference type="Pfam" id="PF07627">
    <property type="entry name" value="PSCyt3"/>
    <property type="match status" value="1"/>
</dbReference>
<reference evidence="7 8" key="1">
    <citation type="submission" date="2018-03" db="EMBL/GenBank/DDBJ databases">
        <title>Draft Genome Sequences of the Obligatory Marine Myxobacteria Enhygromyxa salina SWB005.</title>
        <authorList>
            <person name="Poehlein A."/>
            <person name="Moghaddam J.A."/>
            <person name="Harms H."/>
            <person name="Alanjari M."/>
            <person name="Koenig G.M."/>
            <person name="Daniel R."/>
            <person name="Schaeberle T.F."/>
        </authorList>
    </citation>
    <scope>NUCLEOTIDE SEQUENCE [LARGE SCALE GENOMIC DNA]</scope>
    <source>
        <strain evidence="7 8">SWB005</strain>
    </source>
</reference>
<dbReference type="Proteomes" id="UP000237968">
    <property type="component" value="Unassembled WGS sequence"/>
</dbReference>
<evidence type="ECO:0000313" key="7">
    <source>
        <dbReference type="EMBL" id="PRQ03742.1"/>
    </source>
</evidence>
<dbReference type="Pfam" id="PF07626">
    <property type="entry name" value="PSD3"/>
    <property type="match status" value="1"/>
</dbReference>
<comment type="caution">
    <text evidence="7">The sequence shown here is derived from an EMBL/GenBank/DDBJ whole genome shotgun (WGS) entry which is preliminary data.</text>
</comment>
<evidence type="ECO:0000313" key="8">
    <source>
        <dbReference type="Proteomes" id="UP000237968"/>
    </source>
</evidence>
<dbReference type="InterPro" id="IPR013039">
    <property type="entry name" value="DUF1588"/>
</dbReference>
<feature type="domain" description="DUF1587" evidence="3">
    <location>
        <begin position="47"/>
        <end position="108"/>
    </location>
</feature>
<gene>
    <name evidence="7" type="ORF">ENSA5_12920</name>
</gene>
<feature type="domain" description="DUF1592" evidence="5">
    <location>
        <begin position="211"/>
        <end position="343"/>
    </location>
</feature>
<feature type="domain" description="DUF1588" evidence="4">
    <location>
        <begin position="362"/>
        <end position="457"/>
    </location>
</feature>
<feature type="signal peptide" evidence="1">
    <location>
        <begin position="1"/>
        <end position="20"/>
    </location>
</feature>
<feature type="domain" description="DUF1585" evidence="2">
    <location>
        <begin position="478"/>
        <end position="546"/>
    </location>
</feature>
<proteinExistence type="predicted"/>
<dbReference type="InterPro" id="IPR013042">
    <property type="entry name" value="DUF1592"/>
</dbReference>
<evidence type="ECO:0000259" key="5">
    <source>
        <dbReference type="Pfam" id="PF07631"/>
    </source>
</evidence>
<evidence type="ECO:0000259" key="4">
    <source>
        <dbReference type="Pfam" id="PF07627"/>
    </source>
</evidence>
<accession>A0A2S9YFD1</accession>
<evidence type="ECO:0000259" key="3">
    <source>
        <dbReference type="Pfam" id="PF07626"/>
    </source>
</evidence>
<organism evidence="7 8">
    <name type="scientific">Enhygromyxa salina</name>
    <dbReference type="NCBI Taxonomy" id="215803"/>
    <lineage>
        <taxon>Bacteria</taxon>
        <taxon>Pseudomonadati</taxon>
        <taxon>Myxococcota</taxon>
        <taxon>Polyangia</taxon>
        <taxon>Nannocystales</taxon>
        <taxon>Nannocystaceae</taxon>
        <taxon>Enhygromyxa</taxon>
    </lineage>
</organism>
<name>A0A2S9YFD1_9BACT</name>
<dbReference type="Pfam" id="PF07624">
    <property type="entry name" value="PSD2"/>
    <property type="match status" value="1"/>
</dbReference>
<dbReference type="InterPro" id="IPR013043">
    <property type="entry name" value="DUF1595"/>
</dbReference>